<dbReference type="Proteomes" id="UP000314294">
    <property type="component" value="Unassembled WGS sequence"/>
</dbReference>
<protein>
    <submittedName>
        <fullName evidence="2">Uncharacterized protein</fullName>
    </submittedName>
</protein>
<evidence type="ECO:0000256" key="1">
    <source>
        <dbReference type="SAM" id="MobiDB-lite"/>
    </source>
</evidence>
<dbReference type="EMBL" id="SRLO01000279">
    <property type="protein sequence ID" value="TNN63138.1"/>
    <property type="molecule type" value="Genomic_DNA"/>
</dbReference>
<accession>A0A4Z2HB90</accession>
<comment type="caution">
    <text evidence="2">The sequence shown here is derived from an EMBL/GenBank/DDBJ whole genome shotgun (WGS) entry which is preliminary data.</text>
</comment>
<keyword evidence="3" id="KW-1185">Reference proteome</keyword>
<reference evidence="2 3" key="1">
    <citation type="submission" date="2019-03" db="EMBL/GenBank/DDBJ databases">
        <title>First draft genome of Liparis tanakae, snailfish: a comprehensive survey of snailfish specific genes.</title>
        <authorList>
            <person name="Kim W."/>
            <person name="Song I."/>
            <person name="Jeong J.-H."/>
            <person name="Kim D."/>
            <person name="Kim S."/>
            <person name="Ryu S."/>
            <person name="Song J.Y."/>
            <person name="Lee S.K."/>
        </authorList>
    </citation>
    <scope>NUCLEOTIDE SEQUENCE [LARGE SCALE GENOMIC DNA]</scope>
    <source>
        <tissue evidence="2">Muscle</tissue>
    </source>
</reference>
<proteinExistence type="predicted"/>
<name>A0A4Z2HB90_9TELE</name>
<sequence>MSGRESRGTNFEEPVTMQVERTPPPQKPLHKYRGADESVEADNGGDATPTGVIYRPLGASWCRCRFNERS</sequence>
<gene>
    <name evidence="2" type="ORF">EYF80_026602</name>
</gene>
<dbReference type="AlphaFoldDB" id="A0A4Z2HB90"/>
<evidence type="ECO:0000313" key="3">
    <source>
        <dbReference type="Proteomes" id="UP000314294"/>
    </source>
</evidence>
<evidence type="ECO:0000313" key="2">
    <source>
        <dbReference type="EMBL" id="TNN63138.1"/>
    </source>
</evidence>
<feature type="region of interest" description="Disordered" evidence="1">
    <location>
        <begin position="1"/>
        <end position="52"/>
    </location>
</feature>
<organism evidence="2 3">
    <name type="scientific">Liparis tanakae</name>
    <name type="common">Tanaka's snailfish</name>
    <dbReference type="NCBI Taxonomy" id="230148"/>
    <lineage>
        <taxon>Eukaryota</taxon>
        <taxon>Metazoa</taxon>
        <taxon>Chordata</taxon>
        <taxon>Craniata</taxon>
        <taxon>Vertebrata</taxon>
        <taxon>Euteleostomi</taxon>
        <taxon>Actinopterygii</taxon>
        <taxon>Neopterygii</taxon>
        <taxon>Teleostei</taxon>
        <taxon>Neoteleostei</taxon>
        <taxon>Acanthomorphata</taxon>
        <taxon>Eupercaria</taxon>
        <taxon>Perciformes</taxon>
        <taxon>Cottioidei</taxon>
        <taxon>Cottales</taxon>
        <taxon>Liparidae</taxon>
        <taxon>Liparis</taxon>
    </lineage>
</organism>